<dbReference type="STRING" id="1805238.AUJ23_00555"/>
<evidence type="ECO:0000313" key="2">
    <source>
        <dbReference type="EMBL" id="OIO20304.1"/>
    </source>
</evidence>
<feature type="transmembrane region" description="Helical" evidence="1">
    <location>
        <begin position="17"/>
        <end position="36"/>
    </location>
</feature>
<keyword evidence="1" id="KW-0472">Membrane</keyword>
<organism evidence="2 3">
    <name type="scientific">Candidatus Magasanikbacteria bacterium CG1_02_32_51</name>
    <dbReference type="NCBI Taxonomy" id="1805238"/>
    <lineage>
        <taxon>Bacteria</taxon>
        <taxon>Candidatus Magasanikiibacteriota</taxon>
    </lineage>
</organism>
<keyword evidence="1" id="KW-1133">Transmembrane helix</keyword>
<gene>
    <name evidence="2" type="ORF">AUJ23_00555</name>
</gene>
<protein>
    <recommendedName>
        <fullName evidence="4">DUF4040 domain-containing protein</fullName>
    </recommendedName>
</protein>
<dbReference type="AlphaFoldDB" id="A0A1J4U8U8"/>
<sequence>MFLTNLLPNLPSSTLETIIYVIAALGVVLTTYAVFLEVERRQDLVFFVGSVCLFVYALYINNVVFMTVSAGLGLASLVEFIEIYLGLHKYDTNELKRIKTLGKYKKQ</sequence>
<comment type="caution">
    <text evidence="2">The sequence shown here is derived from an EMBL/GenBank/DDBJ whole genome shotgun (WGS) entry which is preliminary data.</text>
</comment>
<accession>A0A1J4U8U8</accession>
<evidence type="ECO:0008006" key="4">
    <source>
        <dbReference type="Google" id="ProtNLM"/>
    </source>
</evidence>
<dbReference type="EMBL" id="MNVC01000007">
    <property type="protein sequence ID" value="OIO20304.1"/>
    <property type="molecule type" value="Genomic_DNA"/>
</dbReference>
<feature type="transmembrane region" description="Helical" evidence="1">
    <location>
        <begin position="66"/>
        <end position="87"/>
    </location>
</feature>
<proteinExistence type="predicted"/>
<reference evidence="2 3" key="1">
    <citation type="journal article" date="2016" name="Environ. Microbiol.">
        <title>Genomic resolution of a cold subsurface aquifer community provides metabolic insights for novel microbes adapted to high CO concentrations.</title>
        <authorList>
            <person name="Probst A.J."/>
            <person name="Castelle C.J."/>
            <person name="Singh A."/>
            <person name="Brown C.T."/>
            <person name="Anantharaman K."/>
            <person name="Sharon I."/>
            <person name="Hug L.A."/>
            <person name="Burstein D."/>
            <person name="Emerson J.B."/>
            <person name="Thomas B.C."/>
            <person name="Banfield J.F."/>
        </authorList>
    </citation>
    <scope>NUCLEOTIDE SEQUENCE [LARGE SCALE GENOMIC DNA]</scope>
    <source>
        <strain evidence="2">CG1_02_32_51</strain>
    </source>
</reference>
<evidence type="ECO:0000313" key="3">
    <source>
        <dbReference type="Proteomes" id="UP000181941"/>
    </source>
</evidence>
<dbReference type="Proteomes" id="UP000181941">
    <property type="component" value="Unassembled WGS sequence"/>
</dbReference>
<evidence type="ECO:0000256" key="1">
    <source>
        <dbReference type="SAM" id="Phobius"/>
    </source>
</evidence>
<feature type="transmembrane region" description="Helical" evidence="1">
    <location>
        <begin position="43"/>
        <end position="60"/>
    </location>
</feature>
<keyword evidence="1" id="KW-0812">Transmembrane</keyword>
<name>A0A1J4U8U8_9BACT</name>